<organism evidence="1 2">
    <name type="scientific">Ceratopteris richardii</name>
    <name type="common">Triangle waterfern</name>
    <dbReference type="NCBI Taxonomy" id="49495"/>
    <lineage>
        <taxon>Eukaryota</taxon>
        <taxon>Viridiplantae</taxon>
        <taxon>Streptophyta</taxon>
        <taxon>Embryophyta</taxon>
        <taxon>Tracheophyta</taxon>
        <taxon>Polypodiopsida</taxon>
        <taxon>Polypodiidae</taxon>
        <taxon>Polypodiales</taxon>
        <taxon>Pteridineae</taxon>
        <taxon>Pteridaceae</taxon>
        <taxon>Parkerioideae</taxon>
        <taxon>Ceratopteris</taxon>
    </lineage>
</organism>
<reference evidence="1" key="1">
    <citation type="submission" date="2021-08" db="EMBL/GenBank/DDBJ databases">
        <title>WGS assembly of Ceratopteris richardii.</title>
        <authorList>
            <person name="Marchant D.B."/>
            <person name="Chen G."/>
            <person name="Jenkins J."/>
            <person name="Shu S."/>
            <person name="Leebens-Mack J."/>
            <person name="Grimwood J."/>
            <person name="Schmutz J."/>
            <person name="Soltis P."/>
            <person name="Soltis D."/>
            <person name="Chen Z.-H."/>
        </authorList>
    </citation>
    <scope>NUCLEOTIDE SEQUENCE</scope>
    <source>
        <strain evidence="1">Whitten #5841</strain>
        <tissue evidence="1">Leaf</tissue>
    </source>
</reference>
<gene>
    <name evidence="1" type="ORF">KP509_21G001400</name>
</gene>
<dbReference type="Proteomes" id="UP000825935">
    <property type="component" value="Chromosome 21"/>
</dbReference>
<protein>
    <submittedName>
        <fullName evidence="1">Uncharacterized protein</fullName>
    </submittedName>
</protein>
<evidence type="ECO:0000313" key="2">
    <source>
        <dbReference type="Proteomes" id="UP000825935"/>
    </source>
</evidence>
<dbReference type="EMBL" id="CM035426">
    <property type="protein sequence ID" value="KAH7314392.1"/>
    <property type="molecule type" value="Genomic_DNA"/>
</dbReference>
<comment type="caution">
    <text evidence="1">The sequence shown here is derived from an EMBL/GenBank/DDBJ whole genome shotgun (WGS) entry which is preliminary data.</text>
</comment>
<name>A0A8T2SA64_CERRI</name>
<dbReference type="AlphaFoldDB" id="A0A8T2SA64"/>
<evidence type="ECO:0000313" key="1">
    <source>
        <dbReference type="EMBL" id="KAH7314392.1"/>
    </source>
</evidence>
<accession>A0A8T2SA64</accession>
<sequence length="136" mass="14994">MQSSHGDRTPVPHIIPSARHAFACAANCGTLDRIRTGSPGFFQPLHSVTSAGSGSNCHVSTVVRWLSPEASSEVKPRDSGGEWWLLDALRWACHQIFLGRGAICFDEVRLDYDSGKVLLPHVKHEDRLKLPPTIRN</sequence>
<proteinExistence type="predicted"/>
<keyword evidence="2" id="KW-1185">Reference proteome</keyword>